<proteinExistence type="inferred from homology"/>
<keyword evidence="2 6" id="KW-0413">Isomerase</keyword>
<dbReference type="EMBL" id="CAADAT010000008">
    <property type="protein sequence ID" value="VFD54193.1"/>
    <property type="molecule type" value="Genomic_DNA"/>
</dbReference>
<evidence type="ECO:0000313" key="7">
    <source>
        <dbReference type="Proteomes" id="UP000346772"/>
    </source>
</evidence>
<dbReference type="GO" id="GO:0019301">
    <property type="term" value="P:rhamnose catabolic process"/>
    <property type="evidence" value="ECO:0007669"/>
    <property type="project" value="UniProtKB-UniRule"/>
</dbReference>
<evidence type="ECO:0000256" key="1">
    <source>
        <dbReference type="ARBA" id="ARBA00022490"/>
    </source>
</evidence>
<reference evidence="6 7" key="1">
    <citation type="submission" date="2019-02" db="EMBL/GenBank/DDBJ databases">
        <authorList>
            <consortium name="Pathogen Informatics"/>
        </authorList>
    </citation>
    <scope>NUCLEOTIDE SEQUENCE [LARGE SCALE GENOMIC DNA]</scope>
    <source>
        <strain evidence="6 7">078GUE027</strain>
    </source>
</reference>
<dbReference type="InterPro" id="IPR008000">
    <property type="entry name" value="Rham/fucose_mutarotase"/>
</dbReference>
<sequence>MNTVHKCFKMKLFKGFENEYKKRHDELWSEMIDMIHEYGGSNYSIFLDEETNYLYGYIELKDAKLWDKSSETAICKKWWNYMSDIMETNEDNSPISIELKSMFYLK</sequence>
<dbReference type="GO" id="GO:0062192">
    <property type="term" value="F:L-rhamnose mutarotase activity"/>
    <property type="evidence" value="ECO:0007669"/>
    <property type="project" value="UniProtKB-UniRule"/>
</dbReference>
<name>A0AAX3GZW1_CLODI</name>
<dbReference type="SUPFAM" id="SSF54909">
    <property type="entry name" value="Dimeric alpha+beta barrel"/>
    <property type="match status" value="1"/>
</dbReference>
<accession>A0AAX3GZW1</accession>
<gene>
    <name evidence="6" type="primary">rhaM</name>
    <name evidence="6" type="ORF">SAMEA1710456_01676</name>
</gene>
<dbReference type="PANTHER" id="PTHR34389">
    <property type="entry name" value="L-RHAMNOSE MUTAROTASE"/>
    <property type="match status" value="1"/>
</dbReference>
<dbReference type="Pfam" id="PF05336">
    <property type="entry name" value="rhaM"/>
    <property type="match status" value="1"/>
</dbReference>
<evidence type="ECO:0000256" key="2">
    <source>
        <dbReference type="ARBA" id="ARBA00023235"/>
    </source>
</evidence>
<keyword evidence="4" id="KW-0684">Rhamnose metabolism</keyword>
<dbReference type="PANTHER" id="PTHR34389:SF2">
    <property type="entry name" value="L-RHAMNOSE MUTAROTASE"/>
    <property type="match status" value="1"/>
</dbReference>
<keyword evidence="1" id="KW-0963">Cytoplasm</keyword>
<dbReference type="InterPro" id="IPR013448">
    <property type="entry name" value="L-rhamnose_mutarotase"/>
</dbReference>
<dbReference type="EC" id="5.1.3.32" evidence="5"/>
<evidence type="ECO:0000313" key="6">
    <source>
        <dbReference type="EMBL" id="VFD54193.1"/>
    </source>
</evidence>
<dbReference type="RefSeq" id="WP_003417401.1">
    <property type="nucleotide sequence ID" value="NZ_BEHB01000003.1"/>
</dbReference>
<dbReference type="GO" id="GO:0005737">
    <property type="term" value="C:cytoplasm"/>
    <property type="evidence" value="ECO:0007669"/>
    <property type="project" value="InterPro"/>
</dbReference>
<comment type="caution">
    <text evidence="6">The sequence shown here is derived from an EMBL/GenBank/DDBJ whole genome shotgun (WGS) entry which is preliminary data.</text>
</comment>
<organism evidence="6 7">
    <name type="scientific">Clostridioides difficile</name>
    <name type="common">Peptoclostridium difficile</name>
    <dbReference type="NCBI Taxonomy" id="1496"/>
    <lineage>
        <taxon>Bacteria</taxon>
        <taxon>Bacillati</taxon>
        <taxon>Bacillota</taxon>
        <taxon>Clostridia</taxon>
        <taxon>Peptostreptococcales</taxon>
        <taxon>Peptostreptococcaceae</taxon>
        <taxon>Clostridioides</taxon>
    </lineage>
</organism>
<dbReference type="AlphaFoldDB" id="A0AAX3GZW1"/>
<dbReference type="NCBIfam" id="TIGR02625">
    <property type="entry name" value="YiiL_rotase"/>
    <property type="match status" value="1"/>
</dbReference>
<evidence type="ECO:0000256" key="3">
    <source>
        <dbReference type="ARBA" id="ARBA00023277"/>
    </source>
</evidence>
<dbReference type="Gene3D" id="3.30.70.100">
    <property type="match status" value="1"/>
</dbReference>
<dbReference type="HAMAP" id="MF_01663">
    <property type="entry name" value="L_rham_rotase"/>
    <property type="match status" value="1"/>
</dbReference>
<evidence type="ECO:0000256" key="5">
    <source>
        <dbReference type="NCBIfam" id="TIGR02625"/>
    </source>
</evidence>
<keyword evidence="3" id="KW-0119">Carbohydrate metabolism</keyword>
<evidence type="ECO:0000256" key="4">
    <source>
        <dbReference type="ARBA" id="ARBA00023308"/>
    </source>
</evidence>
<dbReference type="InterPro" id="IPR011008">
    <property type="entry name" value="Dimeric_a/b-barrel"/>
</dbReference>
<dbReference type="Proteomes" id="UP000346772">
    <property type="component" value="Unassembled WGS sequence"/>
</dbReference>
<protein>
    <recommendedName>
        <fullName evidence="5">L-rhamnose mutarotase</fullName>
        <ecNumber evidence="5">5.1.3.32</ecNumber>
    </recommendedName>
</protein>